<reference evidence="1 2" key="1">
    <citation type="submission" date="2017-11" db="EMBL/GenBank/DDBJ databases">
        <title>Genome-resolved metagenomics identifies genetic mobility, metabolic interactions, and unexpected diversity in perchlorate-reducing communities.</title>
        <authorList>
            <person name="Barnum T.P."/>
            <person name="Figueroa I.A."/>
            <person name="Carlstrom C.I."/>
            <person name="Lucas L.N."/>
            <person name="Engelbrektson A.L."/>
            <person name="Coates J.D."/>
        </authorList>
    </citation>
    <scope>NUCLEOTIDE SEQUENCE [LARGE SCALE GENOMIC DNA]</scope>
    <source>
        <strain evidence="1">BM301</strain>
    </source>
</reference>
<name>A0A2N6CW02_9GAMM</name>
<dbReference type="RefSeq" id="WP_273439549.1">
    <property type="nucleotide sequence ID" value="NZ_CAXXYC010000004.1"/>
</dbReference>
<evidence type="ECO:0000313" key="1">
    <source>
        <dbReference type="EMBL" id="PLX61387.1"/>
    </source>
</evidence>
<accession>A0A2N6CW02</accession>
<dbReference type="Proteomes" id="UP000235015">
    <property type="component" value="Unassembled WGS sequence"/>
</dbReference>
<gene>
    <name evidence="1" type="ORF">C0630_11385</name>
</gene>
<dbReference type="AlphaFoldDB" id="A0A2N6CW02"/>
<evidence type="ECO:0000313" key="2">
    <source>
        <dbReference type="Proteomes" id="UP000235015"/>
    </source>
</evidence>
<comment type="caution">
    <text evidence="1">The sequence shown here is derived from an EMBL/GenBank/DDBJ whole genome shotgun (WGS) entry which is preliminary data.</text>
</comment>
<organism evidence="1 2">
    <name type="scientific">Sedimenticola selenatireducens</name>
    <dbReference type="NCBI Taxonomy" id="191960"/>
    <lineage>
        <taxon>Bacteria</taxon>
        <taxon>Pseudomonadati</taxon>
        <taxon>Pseudomonadota</taxon>
        <taxon>Gammaproteobacteria</taxon>
        <taxon>Chromatiales</taxon>
        <taxon>Sedimenticolaceae</taxon>
        <taxon>Sedimenticola</taxon>
    </lineage>
</organism>
<dbReference type="EMBL" id="PKUN01000018">
    <property type="protein sequence ID" value="PLX61387.1"/>
    <property type="molecule type" value="Genomic_DNA"/>
</dbReference>
<dbReference type="Pfam" id="PF06258">
    <property type="entry name" value="Mito_fiss_Elm1"/>
    <property type="match status" value="1"/>
</dbReference>
<protein>
    <submittedName>
        <fullName evidence="1">Nucleoside-diphosphate sugar epimerase</fullName>
    </submittedName>
</protein>
<dbReference type="InterPro" id="IPR009367">
    <property type="entry name" value="Elm1-like"/>
</dbReference>
<proteinExistence type="predicted"/>
<sequence>MTPTLQQQKARSGKPLVIWRLTDGKPGHENQSLGLCLALARQLRVDRHDIPVGGRLGQLTQWLSGCFPPGRQLPSPDLILGAGHRTHVALLAARRAFGGRAVLIMKPSLPLSLFDLCVIPEHDGVTGDNVFVTRGVMNTISPCRSGAPAAKQPAGEVAPERGDASQALILLGGNSPHYIWRDEAVLEQLGAIVRQQPEVRFVLSDSRRTPAGCMDKIAALELANLTLIPWQQTGPGWVSGQLDLSRAVWVSEDSVSMVYEALTSGAMVGLITLEQQKTGRISRGVERLIEGGWVMPFRRWQETGALAVPPGRFNEADRCADWMVEQWLRKN</sequence>
<dbReference type="STRING" id="1111735.GCA_000428045_02589"/>